<keyword evidence="3" id="KW-1185">Reference proteome</keyword>
<reference evidence="2 3" key="1">
    <citation type="submission" date="2019-02" db="EMBL/GenBank/DDBJ databases">
        <title>Genomic Encyclopedia of Type Strains, Phase IV (KMG-IV): sequencing the most valuable type-strain genomes for metagenomic binning, comparative biology and taxonomic classification.</title>
        <authorList>
            <person name="Goeker M."/>
        </authorList>
    </citation>
    <scope>NUCLEOTIDE SEQUENCE [LARGE SCALE GENOMIC DNA]</scope>
    <source>
        <strain evidence="2 3">DSM 101727</strain>
    </source>
</reference>
<organism evidence="2 3">
    <name type="scientific">Herbihabitans rhizosphaerae</name>
    <dbReference type="NCBI Taxonomy" id="1872711"/>
    <lineage>
        <taxon>Bacteria</taxon>
        <taxon>Bacillati</taxon>
        <taxon>Actinomycetota</taxon>
        <taxon>Actinomycetes</taxon>
        <taxon>Pseudonocardiales</taxon>
        <taxon>Pseudonocardiaceae</taxon>
        <taxon>Herbihabitans</taxon>
    </lineage>
</organism>
<protein>
    <submittedName>
        <fullName evidence="2">Pentapeptide repeat protein</fullName>
    </submittedName>
</protein>
<keyword evidence="1" id="KW-1133">Transmembrane helix</keyword>
<accession>A0A4Q7KLT5</accession>
<evidence type="ECO:0000313" key="3">
    <source>
        <dbReference type="Proteomes" id="UP000294257"/>
    </source>
</evidence>
<dbReference type="Pfam" id="PF13576">
    <property type="entry name" value="Pentapeptide_3"/>
    <property type="match status" value="1"/>
</dbReference>
<comment type="caution">
    <text evidence="2">The sequence shown here is derived from an EMBL/GenBank/DDBJ whole genome shotgun (WGS) entry which is preliminary data.</text>
</comment>
<dbReference type="OrthoDB" id="3602494at2"/>
<proteinExistence type="predicted"/>
<name>A0A4Q7KLT5_9PSEU</name>
<feature type="transmembrane region" description="Helical" evidence="1">
    <location>
        <begin position="401"/>
        <end position="421"/>
    </location>
</feature>
<dbReference type="InterPro" id="IPR001646">
    <property type="entry name" value="5peptide_repeat"/>
</dbReference>
<keyword evidence="1" id="KW-0812">Transmembrane</keyword>
<feature type="transmembrane region" description="Helical" evidence="1">
    <location>
        <begin position="482"/>
        <end position="505"/>
    </location>
</feature>
<dbReference type="RefSeq" id="WP_130345100.1">
    <property type="nucleotide sequence ID" value="NZ_SGWQ01000005.1"/>
</dbReference>
<evidence type="ECO:0000313" key="2">
    <source>
        <dbReference type="EMBL" id="RZS37628.1"/>
    </source>
</evidence>
<gene>
    <name evidence="2" type="ORF">EV193_105186</name>
</gene>
<evidence type="ECO:0000256" key="1">
    <source>
        <dbReference type="SAM" id="Phobius"/>
    </source>
</evidence>
<dbReference type="Proteomes" id="UP000294257">
    <property type="component" value="Unassembled WGS sequence"/>
</dbReference>
<dbReference type="EMBL" id="SGWQ01000005">
    <property type="protein sequence ID" value="RZS37628.1"/>
    <property type="molecule type" value="Genomic_DNA"/>
</dbReference>
<keyword evidence="1" id="KW-0472">Membrane</keyword>
<sequence length="511" mass="56519">MTVDWPTCERDECIGVTVEGYSRCLAHLDDGELDAALRPGALDLRGTTVDERLFVKLFDVYTSPSGPLFGPMDLRQARFLTPVRLDGAVFHGPVDASDALFDQPVSLNGAEFEDSANFFRATFNSVADFSAARFGKLATFSHARFGDIAKFEGVEFAGGVAMVNTGFSGTLEFTDAKFHGEVIADLLRADRIAFNSATFARALRLMVDCRFLGLRQARFEDGVTLRVMRADVDATRCVFGAPSSISGAQGRTEWIPLITSLMETDVSNLSLADVDLRWCEFAGAHRLDELRMDGLCPLNTPPKSWRRARRWVLAEEHYWRGWPTDERANPRVYPIDPLRIAGLYRSLRKAFEDGKNEPGAGDFYYGEMEMRRHAPSTPWFERTILAAYWALSGYGQRASRAIVALVVLLATVTVLLMGFGLSAPAQQQITGTVHNGQAQLAVREPATALPDRRWTWDRAGKALQTSAGAMVFRDSGQKLTYAGTWILMLARFGGPLLLALAVLAVRARVKR</sequence>
<dbReference type="AlphaFoldDB" id="A0A4Q7KLT5"/>
<dbReference type="Gene3D" id="2.160.20.80">
    <property type="entry name" value="E3 ubiquitin-protein ligase SopA"/>
    <property type="match status" value="1"/>
</dbReference>